<sequence length="116" mass="12694">MKLGIEIKAVSKQNIGIYHSGHLAVSRVSLAENISIFRDKSLRDINLSDIKNRVAFPVARKNKVTGKNLVLDGVSQGNSGANLVRQAQHVEGFSIRDDLIGRLGLLSFCQADTCEF</sequence>
<name>A0A645ETF5_9ZZZZ</name>
<organism evidence="1">
    <name type="scientific">bioreactor metagenome</name>
    <dbReference type="NCBI Taxonomy" id="1076179"/>
    <lineage>
        <taxon>unclassified sequences</taxon>
        <taxon>metagenomes</taxon>
        <taxon>ecological metagenomes</taxon>
    </lineage>
</organism>
<comment type="caution">
    <text evidence="1">The sequence shown here is derived from an EMBL/GenBank/DDBJ whole genome shotgun (WGS) entry which is preliminary data.</text>
</comment>
<dbReference type="EMBL" id="VSSQ01051240">
    <property type="protein sequence ID" value="MPN05328.1"/>
    <property type="molecule type" value="Genomic_DNA"/>
</dbReference>
<accession>A0A645ETF5</accession>
<reference evidence="1" key="1">
    <citation type="submission" date="2019-08" db="EMBL/GenBank/DDBJ databases">
        <authorList>
            <person name="Kucharzyk K."/>
            <person name="Murdoch R.W."/>
            <person name="Higgins S."/>
            <person name="Loffler F."/>
        </authorList>
    </citation>
    <scope>NUCLEOTIDE SEQUENCE</scope>
</reference>
<gene>
    <name evidence="1" type="ORF">SDC9_152578</name>
</gene>
<evidence type="ECO:0000313" key="1">
    <source>
        <dbReference type="EMBL" id="MPN05328.1"/>
    </source>
</evidence>
<dbReference type="AlphaFoldDB" id="A0A645ETF5"/>
<proteinExistence type="predicted"/>
<protein>
    <submittedName>
        <fullName evidence="1">Uncharacterized protein</fullName>
    </submittedName>
</protein>